<organism evidence="3 4">
    <name type="scientific">Aspergillus hiratsukae</name>
    <dbReference type="NCBI Taxonomy" id="1194566"/>
    <lineage>
        <taxon>Eukaryota</taxon>
        <taxon>Fungi</taxon>
        <taxon>Dikarya</taxon>
        <taxon>Ascomycota</taxon>
        <taxon>Pezizomycotina</taxon>
        <taxon>Eurotiomycetes</taxon>
        <taxon>Eurotiomycetidae</taxon>
        <taxon>Eurotiales</taxon>
        <taxon>Aspergillaceae</taxon>
        <taxon>Aspergillus</taxon>
        <taxon>Aspergillus subgen. Fumigati</taxon>
    </lineage>
</organism>
<dbReference type="PROSITE" id="PS51263">
    <property type="entry name" value="ADF_H"/>
    <property type="match status" value="1"/>
</dbReference>
<evidence type="ECO:0000259" key="2">
    <source>
        <dbReference type="PROSITE" id="PS51263"/>
    </source>
</evidence>
<dbReference type="EMBL" id="JACBAD010002098">
    <property type="protein sequence ID" value="KAF7116842.1"/>
    <property type="molecule type" value="Genomic_DNA"/>
</dbReference>
<dbReference type="GO" id="GO:0034316">
    <property type="term" value="P:negative regulation of Arp2/3 complex-mediated actin nucleation"/>
    <property type="evidence" value="ECO:0007669"/>
    <property type="project" value="TreeGrafter"/>
</dbReference>
<dbReference type="PANTHER" id="PTHR11249:SF2">
    <property type="entry name" value="GLIA MATURATION FACTOR"/>
    <property type="match status" value="1"/>
</dbReference>
<reference evidence="3" key="1">
    <citation type="submission" date="2020-06" db="EMBL/GenBank/DDBJ databases">
        <title>Draft genome sequences of strains closely related to Aspergillus parafelis and Aspergillus hiratsukae.</title>
        <authorList>
            <person name="Dos Santos R.A.C."/>
            <person name="Rivero-Menendez O."/>
            <person name="Steenwyk J.L."/>
            <person name="Mead M.E."/>
            <person name="Goldman G.H."/>
            <person name="Alastruey-Izquierdo A."/>
            <person name="Rokas A."/>
        </authorList>
    </citation>
    <scope>NUCLEOTIDE SEQUENCE</scope>
    <source>
        <strain evidence="3">CNM-CM5793</strain>
    </source>
</reference>
<name>A0A8H6P4X5_9EURO</name>
<dbReference type="SUPFAM" id="SSF55753">
    <property type="entry name" value="Actin depolymerizing proteins"/>
    <property type="match status" value="1"/>
</dbReference>
<dbReference type="InterPro" id="IPR029006">
    <property type="entry name" value="ADF-H/Gelsolin-like_dom_sf"/>
</dbReference>
<evidence type="ECO:0000313" key="3">
    <source>
        <dbReference type="EMBL" id="KAF7116842.1"/>
    </source>
</evidence>
<protein>
    <recommendedName>
        <fullName evidence="2">ADF-H domain-containing protein</fullName>
    </recommendedName>
</protein>
<dbReference type="Pfam" id="PF00241">
    <property type="entry name" value="Cofilin_ADF"/>
    <property type="match status" value="2"/>
</dbReference>
<proteinExistence type="inferred from homology"/>
<dbReference type="GO" id="GO:0030479">
    <property type="term" value="C:actin cortical patch"/>
    <property type="evidence" value="ECO:0007669"/>
    <property type="project" value="TreeGrafter"/>
</dbReference>
<comment type="similarity">
    <text evidence="1">Belongs to the actin-binding proteins ADF family. GMF subfamily.</text>
</comment>
<dbReference type="GO" id="GO:0003779">
    <property type="term" value="F:actin binding"/>
    <property type="evidence" value="ECO:0007669"/>
    <property type="project" value="InterPro"/>
</dbReference>
<keyword evidence="4" id="KW-1185">Reference proteome</keyword>
<evidence type="ECO:0000256" key="1">
    <source>
        <dbReference type="ARBA" id="ARBA00010055"/>
    </source>
</evidence>
<dbReference type="PANTHER" id="PTHR11249">
    <property type="entry name" value="GLIAL FACTOR NATURATION FACTOR"/>
    <property type="match status" value="1"/>
</dbReference>
<dbReference type="InterPro" id="IPR011171">
    <property type="entry name" value="GMF"/>
</dbReference>
<evidence type="ECO:0000313" key="4">
    <source>
        <dbReference type="Proteomes" id="UP000630445"/>
    </source>
</evidence>
<gene>
    <name evidence="3" type="ORF">CNMCM5793_005423</name>
</gene>
<dbReference type="Proteomes" id="UP000630445">
    <property type="component" value="Unassembled WGS sequence"/>
</dbReference>
<dbReference type="OrthoDB" id="3919494at2759"/>
<comment type="caution">
    <text evidence="3">The sequence shown here is derived from an EMBL/GenBank/DDBJ whole genome shotgun (WGS) entry which is preliminary data.</text>
</comment>
<sequence length="172" mass="19299">MSESRLYSFSPETKEQLRKFRLGTSRAKDPQAVIYIIDSKTQEIRAEDGQVYTKMEDLADELPESSPRFILLSYPLTLVGGIHAGGSKARPSRLSRNANVLTSFFSSHQGSGRLTVPYVLLYYLPENCNPSMRMTYAGAVELMRNTAEVNRVIEVQDEDDILSIESKLQGSD</sequence>
<dbReference type="Gene3D" id="3.40.20.10">
    <property type="entry name" value="Severin"/>
    <property type="match status" value="2"/>
</dbReference>
<feature type="domain" description="ADF-H" evidence="2">
    <location>
        <begin position="4"/>
        <end position="171"/>
    </location>
</feature>
<dbReference type="CDD" id="cd11283">
    <property type="entry name" value="ADF_GMF-beta_like"/>
    <property type="match status" value="1"/>
</dbReference>
<dbReference type="SMART" id="SM00102">
    <property type="entry name" value="ADF"/>
    <property type="match status" value="1"/>
</dbReference>
<dbReference type="InterPro" id="IPR002108">
    <property type="entry name" value="ADF-H"/>
</dbReference>
<dbReference type="GO" id="GO:0071846">
    <property type="term" value="P:actin filament debranching"/>
    <property type="evidence" value="ECO:0007669"/>
    <property type="project" value="InterPro"/>
</dbReference>
<dbReference type="AlphaFoldDB" id="A0A8H6P4X5"/>
<accession>A0A8H6P4X5</accession>
<dbReference type="PIRSF" id="PIRSF001788">
    <property type="entry name" value="GMF-beta"/>
    <property type="match status" value="1"/>
</dbReference>
<dbReference type="GO" id="GO:0071933">
    <property type="term" value="F:Arp2/3 complex binding"/>
    <property type="evidence" value="ECO:0007669"/>
    <property type="project" value="InterPro"/>
</dbReference>